<reference evidence="2" key="1">
    <citation type="journal article" date="2020" name="Nat. Commun.">
        <title>Genome assembly of wild tea tree DASZ reveals pedigree and selection history of tea varieties.</title>
        <authorList>
            <person name="Zhang W."/>
            <person name="Zhang Y."/>
            <person name="Qiu H."/>
            <person name="Guo Y."/>
            <person name="Wan H."/>
            <person name="Zhang X."/>
            <person name="Scossa F."/>
            <person name="Alseekh S."/>
            <person name="Zhang Q."/>
            <person name="Wang P."/>
            <person name="Xu L."/>
            <person name="Schmidt M.H."/>
            <person name="Jia X."/>
            <person name="Li D."/>
            <person name="Zhu A."/>
            <person name="Guo F."/>
            <person name="Chen W."/>
            <person name="Ni D."/>
            <person name="Usadel B."/>
            <person name="Fernie A.R."/>
            <person name="Wen W."/>
        </authorList>
    </citation>
    <scope>NUCLEOTIDE SEQUENCE [LARGE SCALE GENOMIC DNA]</scope>
    <source>
        <strain evidence="2">cv. G240</strain>
    </source>
</reference>
<dbReference type="AlphaFoldDB" id="A0A7J7G782"/>
<accession>A0A7J7G782</accession>
<organism evidence="1 2">
    <name type="scientific">Camellia sinensis</name>
    <name type="common">Tea plant</name>
    <name type="synonym">Thea sinensis</name>
    <dbReference type="NCBI Taxonomy" id="4442"/>
    <lineage>
        <taxon>Eukaryota</taxon>
        <taxon>Viridiplantae</taxon>
        <taxon>Streptophyta</taxon>
        <taxon>Embryophyta</taxon>
        <taxon>Tracheophyta</taxon>
        <taxon>Spermatophyta</taxon>
        <taxon>Magnoliopsida</taxon>
        <taxon>eudicotyledons</taxon>
        <taxon>Gunneridae</taxon>
        <taxon>Pentapetalae</taxon>
        <taxon>asterids</taxon>
        <taxon>Ericales</taxon>
        <taxon>Theaceae</taxon>
        <taxon>Camellia</taxon>
    </lineage>
</organism>
<sequence length="58" mass="6278">MTESVSRDIFILSIDFSTDSNPNAMLSLPEEIITDILSIASEAASSIQMCFYALACSN</sequence>
<dbReference type="EMBL" id="JACBKZ010000013">
    <property type="protein sequence ID" value="KAF5935791.1"/>
    <property type="molecule type" value="Genomic_DNA"/>
</dbReference>
<gene>
    <name evidence="1" type="ORF">HYC85_026920</name>
</gene>
<reference evidence="1 2" key="2">
    <citation type="submission" date="2020-07" db="EMBL/GenBank/DDBJ databases">
        <title>Genome assembly of wild tea tree DASZ reveals pedigree and selection history of tea varieties.</title>
        <authorList>
            <person name="Zhang W."/>
        </authorList>
    </citation>
    <scope>NUCLEOTIDE SEQUENCE [LARGE SCALE GENOMIC DNA]</scope>
    <source>
        <strain evidence="2">cv. G240</strain>
        <tissue evidence="1">Leaf</tissue>
    </source>
</reference>
<dbReference type="Proteomes" id="UP000593564">
    <property type="component" value="Unassembled WGS sequence"/>
</dbReference>
<proteinExistence type="predicted"/>
<evidence type="ECO:0000313" key="1">
    <source>
        <dbReference type="EMBL" id="KAF5935791.1"/>
    </source>
</evidence>
<keyword evidence="2" id="KW-1185">Reference proteome</keyword>
<name>A0A7J7G782_CAMSI</name>
<comment type="caution">
    <text evidence="1">The sequence shown here is derived from an EMBL/GenBank/DDBJ whole genome shotgun (WGS) entry which is preliminary data.</text>
</comment>
<evidence type="ECO:0000313" key="2">
    <source>
        <dbReference type="Proteomes" id="UP000593564"/>
    </source>
</evidence>
<protein>
    <submittedName>
        <fullName evidence="1">Uncharacterized protein</fullName>
    </submittedName>
</protein>